<dbReference type="InterPro" id="IPR009012">
    <property type="entry name" value="GrpE_head"/>
</dbReference>
<dbReference type="Gene3D" id="3.90.20.20">
    <property type="match status" value="1"/>
</dbReference>
<proteinExistence type="inferred from homology"/>
<evidence type="ECO:0000313" key="9">
    <source>
        <dbReference type="Proteomes" id="UP000677668"/>
    </source>
</evidence>
<keyword evidence="6" id="KW-0175">Coiled coil</keyword>
<dbReference type="CDD" id="cd00446">
    <property type="entry name" value="GrpE"/>
    <property type="match status" value="1"/>
</dbReference>
<dbReference type="PANTHER" id="PTHR21237">
    <property type="entry name" value="GRPE PROTEIN"/>
    <property type="match status" value="1"/>
</dbReference>
<dbReference type="InterPro" id="IPR000740">
    <property type="entry name" value="GrpE"/>
</dbReference>
<evidence type="ECO:0000256" key="6">
    <source>
        <dbReference type="SAM" id="Coils"/>
    </source>
</evidence>
<gene>
    <name evidence="3" type="primary">grpE</name>
    <name evidence="8" type="ORF">J8C05_07835</name>
</gene>
<dbReference type="PRINTS" id="PR00773">
    <property type="entry name" value="GRPEPROTEIN"/>
</dbReference>
<evidence type="ECO:0000256" key="5">
    <source>
        <dbReference type="RuleBase" id="RU004478"/>
    </source>
</evidence>
<dbReference type="HAMAP" id="MF_01151">
    <property type="entry name" value="GrpE"/>
    <property type="match status" value="1"/>
</dbReference>
<dbReference type="InterPro" id="IPR013805">
    <property type="entry name" value="GrpE_CC"/>
</dbReference>
<feature type="coiled-coil region" evidence="6">
    <location>
        <begin position="120"/>
        <end position="193"/>
    </location>
</feature>
<comment type="similarity">
    <text evidence="1 3 5">Belongs to the GrpE family.</text>
</comment>
<reference evidence="8 9" key="1">
    <citation type="submission" date="2021-03" db="EMBL/GenBank/DDBJ databases">
        <title>Genomic and phenotypic characterization of Chloracidobacterium isolates provides evidence for multiple species.</title>
        <authorList>
            <person name="Saini M.K."/>
            <person name="Costas A.M.G."/>
            <person name="Tank M."/>
            <person name="Bryant D.A."/>
        </authorList>
    </citation>
    <scope>NUCLEOTIDE SEQUENCE [LARGE SCALE GENOMIC DNA]</scope>
    <source>
        <strain evidence="8 9">N</strain>
    </source>
</reference>
<evidence type="ECO:0000256" key="4">
    <source>
        <dbReference type="RuleBase" id="RU000639"/>
    </source>
</evidence>
<name>A0ABX8AX72_9BACT</name>
<dbReference type="SUPFAM" id="SSF58014">
    <property type="entry name" value="Coiled-coil domain of nucleotide exchange factor GrpE"/>
    <property type="match status" value="1"/>
</dbReference>
<evidence type="ECO:0000256" key="3">
    <source>
        <dbReference type="HAMAP-Rule" id="MF_01151"/>
    </source>
</evidence>
<accession>A0ABX8AX72</accession>
<dbReference type="Proteomes" id="UP000677668">
    <property type="component" value="Chromosome 1"/>
</dbReference>
<sequence>MNTPVGNVMPKLDVAGPKRRTIEIEFPTEPPLADERLEVPVSSPAGTPPAVSVPDLVENVLELEASGAEAKTADLAVDASTADAPAPAAPRAAEPAVAPTEDLPASGVTSGRQAFSEDETIKLLMDLASLQEDLERAREQTNSARRHVEIVQEQLSKTLVEKSAVQDQLQRLMAEFDNYRRRAEREKAEAMERGRQAVLLATLEVLDNLERALATGRAEGGTLADFLAGVELIQRQVVDSLSSFGVKPVPAVGEIFDPTVHEAIATDETDEYKPNTVLAELKRGYTLGDRLLRPAMVRVAVRPAAS</sequence>
<dbReference type="PANTHER" id="PTHR21237:SF23">
    <property type="entry name" value="GRPE PROTEIN HOMOLOG, MITOCHONDRIAL"/>
    <property type="match status" value="1"/>
</dbReference>
<dbReference type="Pfam" id="PF01025">
    <property type="entry name" value="GrpE"/>
    <property type="match status" value="1"/>
</dbReference>
<comment type="subunit">
    <text evidence="3">Homodimer.</text>
</comment>
<dbReference type="SUPFAM" id="SSF51064">
    <property type="entry name" value="Head domain of nucleotide exchange factor GrpE"/>
    <property type="match status" value="1"/>
</dbReference>
<organism evidence="8 9">
    <name type="scientific">Chloracidobacterium sp. N</name>
    <dbReference type="NCBI Taxonomy" id="2821540"/>
    <lineage>
        <taxon>Bacteria</taxon>
        <taxon>Pseudomonadati</taxon>
        <taxon>Acidobacteriota</taxon>
        <taxon>Terriglobia</taxon>
        <taxon>Terriglobales</taxon>
        <taxon>Acidobacteriaceae</taxon>
        <taxon>Chloracidobacterium</taxon>
        <taxon>Chloracidobacterium aggregatum</taxon>
    </lineage>
</organism>
<dbReference type="PROSITE" id="PS01071">
    <property type="entry name" value="GRPE"/>
    <property type="match status" value="1"/>
</dbReference>
<keyword evidence="2 3" id="KW-0143">Chaperone</keyword>
<evidence type="ECO:0000256" key="1">
    <source>
        <dbReference type="ARBA" id="ARBA00009054"/>
    </source>
</evidence>
<comment type="subcellular location">
    <subcellularLocation>
        <location evidence="3">Cytoplasm</location>
    </subcellularLocation>
</comment>
<feature type="compositionally biased region" description="Low complexity" evidence="7">
    <location>
        <begin position="79"/>
        <end position="101"/>
    </location>
</feature>
<evidence type="ECO:0000256" key="2">
    <source>
        <dbReference type="ARBA" id="ARBA00023186"/>
    </source>
</evidence>
<dbReference type="RefSeq" id="WP_211421676.1">
    <property type="nucleotide sequence ID" value="NZ_CP072642.1"/>
</dbReference>
<feature type="region of interest" description="Disordered" evidence="7">
    <location>
        <begin position="1"/>
        <end position="20"/>
    </location>
</feature>
<feature type="region of interest" description="Disordered" evidence="7">
    <location>
        <begin position="79"/>
        <end position="114"/>
    </location>
</feature>
<evidence type="ECO:0000256" key="7">
    <source>
        <dbReference type="SAM" id="MobiDB-lite"/>
    </source>
</evidence>
<keyword evidence="3 4" id="KW-0346">Stress response</keyword>
<dbReference type="Gene3D" id="2.30.22.10">
    <property type="entry name" value="Head domain of nucleotide exchange factor GrpE"/>
    <property type="match status" value="1"/>
</dbReference>
<keyword evidence="9" id="KW-1185">Reference proteome</keyword>
<protein>
    <recommendedName>
        <fullName evidence="3 4">Protein GrpE</fullName>
    </recommendedName>
    <alternativeName>
        <fullName evidence="3">HSP-70 cofactor</fullName>
    </alternativeName>
</protein>
<comment type="function">
    <text evidence="3 4">Participates actively in the response to hyperosmotic and heat shock by preventing the aggregation of stress-denatured proteins, in association with DnaK and GrpE. It is the nucleotide exchange factor for DnaK and may function as a thermosensor. Unfolded proteins bind initially to DnaJ; upon interaction with the DnaJ-bound protein, DnaK hydrolyzes its bound ATP, resulting in the formation of a stable complex. GrpE releases ADP from DnaK; ATP binding to DnaK triggers the release of the substrate protein, thus completing the reaction cycle. Several rounds of ATP-dependent interactions between DnaJ, DnaK and GrpE are required for fully efficient folding.</text>
</comment>
<dbReference type="EMBL" id="CP072642">
    <property type="protein sequence ID" value="QUV93283.1"/>
    <property type="molecule type" value="Genomic_DNA"/>
</dbReference>
<feature type="region of interest" description="Disordered" evidence="7">
    <location>
        <begin position="26"/>
        <end position="53"/>
    </location>
</feature>
<evidence type="ECO:0000313" key="8">
    <source>
        <dbReference type="EMBL" id="QUV93283.1"/>
    </source>
</evidence>
<keyword evidence="3" id="KW-0963">Cytoplasm</keyword>